<dbReference type="GO" id="GO:0071164">
    <property type="term" value="F:RNA cap trimethylguanosine synthase activity"/>
    <property type="evidence" value="ECO:0007669"/>
    <property type="project" value="TreeGrafter"/>
</dbReference>
<feature type="compositionally biased region" description="Polar residues" evidence="8">
    <location>
        <begin position="432"/>
        <end position="441"/>
    </location>
</feature>
<comment type="similarity">
    <text evidence="2">Belongs to the methyltransferase superfamily. Trimethylguanosine synthase family.</text>
</comment>
<comment type="catalytic activity">
    <reaction evidence="3">
        <text>a 5'-end (N(2),N(7)-dimethyl 5'-triphosphoguanosine)-ribonucleoside in snoRNA + S-adenosyl-L-methionine = a 5'-end (N(2),N(2),N(7)-trimethyl 5'-triphosphoguanosine)-ribonucleoside in snoRNA + S-adenosyl-L-homocysteine + H(+)</text>
        <dbReference type="Rhea" id="RHEA:78507"/>
        <dbReference type="Rhea" id="RHEA-COMP:19088"/>
        <dbReference type="Rhea" id="RHEA-COMP:19090"/>
        <dbReference type="ChEBI" id="CHEBI:15378"/>
        <dbReference type="ChEBI" id="CHEBI:57856"/>
        <dbReference type="ChEBI" id="CHEBI:59789"/>
        <dbReference type="ChEBI" id="CHEBI:167623"/>
        <dbReference type="ChEBI" id="CHEBI:172880"/>
    </reaction>
    <physiologicalReaction direction="left-to-right" evidence="3">
        <dbReference type="Rhea" id="RHEA:78508"/>
    </physiologicalReaction>
</comment>
<evidence type="ECO:0000313" key="10">
    <source>
        <dbReference type="EMBL" id="KVI06656.1"/>
    </source>
</evidence>
<feature type="region of interest" description="Disordered" evidence="8">
    <location>
        <begin position="417"/>
        <end position="458"/>
    </location>
</feature>
<dbReference type="Gramene" id="KVI06656">
    <property type="protein sequence ID" value="KVI06656"/>
    <property type="gene ID" value="Ccrd_014992"/>
</dbReference>
<feature type="region of interest" description="Disordered" evidence="8">
    <location>
        <begin position="89"/>
        <end position="117"/>
    </location>
</feature>
<dbReference type="Gene3D" id="3.40.50.150">
    <property type="entry name" value="Vaccinia Virus protein VP39"/>
    <property type="match status" value="1"/>
</dbReference>
<dbReference type="PANTHER" id="PTHR14741:SF32">
    <property type="entry name" value="TRIMETHYLGUANOSINE SYNTHASE"/>
    <property type="match status" value="1"/>
</dbReference>
<comment type="catalytic activity">
    <reaction evidence="5">
        <text>a 5'-end (N(2),N(7)-dimethyl 5'-triphosphoguanosine)-ribonucleoside in snRNA + S-adenosyl-L-methionine = a 5'-end (N(2),N(2),N(7)-trimethyl 5'-triphosphoguanosine)-ribonucleoside in snRNA + S-adenosyl-L-homocysteine + H(+)</text>
        <dbReference type="Rhea" id="RHEA:78479"/>
        <dbReference type="Rhea" id="RHEA-COMP:19087"/>
        <dbReference type="Rhea" id="RHEA-COMP:19089"/>
        <dbReference type="ChEBI" id="CHEBI:15378"/>
        <dbReference type="ChEBI" id="CHEBI:57856"/>
        <dbReference type="ChEBI" id="CHEBI:59789"/>
        <dbReference type="ChEBI" id="CHEBI:167623"/>
        <dbReference type="ChEBI" id="CHEBI:172880"/>
    </reaction>
    <physiologicalReaction direction="left-to-right" evidence="5">
        <dbReference type="Rhea" id="RHEA:78480"/>
    </physiologicalReaction>
</comment>
<protein>
    <recommendedName>
        <fullName evidence="1">Trimethylguanosine synthase</fullName>
    </recommendedName>
    <alternativeName>
        <fullName evidence="7">Cap-specific guanine-N(2) methyltransferase</fullName>
    </alternativeName>
</protein>
<dbReference type="PROSITE" id="PS50020">
    <property type="entry name" value="WW_DOMAIN_2"/>
    <property type="match status" value="1"/>
</dbReference>
<keyword evidence="10" id="KW-0489">Methyltransferase</keyword>
<keyword evidence="11" id="KW-1185">Reference proteome</keyword>
<feature type="domain" description="WW" evidence="9">
    <location>
        <begin position="305"/>
        <end position="333"/>
    </location>
</feature>
<evidence type="ECO:0000256" key="3">
    <source>
        <dbReference type="ARBA" id="ARBA00047418"/>
    </source>
</evidence>
<name>A0A103YCN3_CYNCS</name>
<dbReference type="GO" id="GO:0005634">
    <property type="term" value="C:nucleus"/>
    <property type="evidence" value="ECO:0007669"/>
    <property type="project" value="TreeGrafter"/>
</dbReference>
<evidence type="ECO:0000256" key="1">
    <source>
        <dbReference type="ARBA" id="ARBA00018517"/>
    </source>
</evidence>
<dbReference type="Gene3D" id="2.20.70.10">
    <property type="match status" value="1"/>
</dbReference>
<evidence type="ECO:0000256" key="4">
    <source>
        <dbReference type="ARBA" id="ARBA00048740"/>
    </source>
</evidence>
<comment type="catalytic activity">
    <reaction evidence="4">
        <text>a 5'-end (N(7)-methyl 5'-triphosphoguanosine)-ribonucleoside in snoRNA + S-adenosyl-L-methionine = a 5'-end (N(2),N(7)-dimethyl 5'-triphosphoguanosine)-ribonucleoside in snoRNA + S-adenosyl-L-homocysteine + H(+)</text>
        <dbReference type="Rhea" id="RHEA:78475"/>
        <dbReference type="Rhea" id="RHEA-COMP:19086"/>
        <dbReference type="Rhea" id="RHEA-COMP:19088"/>
        <dbReference type="ChEBI" id="CHEBI:15378"/>
        <dbReference type="ChEBI" id="CHEBI:57856"/>
        <dbReference type="ChEBI" id="CHEBI:59789"/>
        <dbReference type="ChEBI" id="CHEBI:156461"/>
        <dbReference type="ChEBI" id="CHEBI:172880"/>
    </reaction>
    <physiologicalReaction direction="left-to-right" evidence="4">
        <dbReference type="Rhea" id="RHEA:78476"/>
    </physiologicalReaction>
</comment>
<dbReference type="SUPFAM" id="SSF51045">
    <property type="entry name" value="WW domain"/>
    <property type="match status" value="1"/>
</dbReference>
<dbReference type="AlphaFoldDB" id="A0A103YCN3"/>
<evidence type="ECO:0000256" key="2">
    <source>
        <dbReference type="ARBA" id="ARBA00025783"/>
    </source>
</evidence>
<evidence type="ECO:0000256" key="5">
    <source>
        <dbReference type="ARBA" id="ARBA00048763"/>
    </source>
</evidence>
<organism evidence="10 11">
    <name type="scientific">Cynara cardunculus var. scolymus</name>
    <name type="common">Globe artichoke</name>
    <name type="synonym">Cynara scolymus</name>
    <dbReference type="NCBI Taxonomy" id="59895"/>
    <lineage>
        <taxon>Eukaryota</taxon>
        <taxon>Viridiplantae</taxon>
        <taxon>Streptophyta</taxon>
        <taxon>Embryophyta</taxon>
        <taxon>Tracheophyta</taxon>
        <taxon>Spermatophyta</taxon>
        <taxon>Magnoliopsida</taxon>
        <taxon>eudicotyledons</taxon>
        <taxon>Gunneridae</taxon>
        <taxon>Pentapetalae</taxon>
        <taxon>asterids</taxon>
        <taxon>campanulids</taxon>
        <taxon>Asterales</taxon>
        <taxon>Asteraceae</taxon>
        <taxon>Carduoideae</taxon>
        <taxon>Cardueae</taxon>
        <taxon>Carduinae</taxon>
        <taxon>Cynara</taxon>
    </lineage>
</organism>
<dbReference type="PANTHER" id="PTHR14741">
    <property type="entry name" value="S-ADENOSYLMETHIONINE-DEPENDENT METHYLTRANSFERASE RELATED"/>
    <property type="match status" value="1"/>
</dbReference>
<dbReference type="InterPro" id="IPR001202">
    <property type="entry name" value="WW_dom"/>
</dbReference>
<dbReference type="InterPro" id="IPR029063">
    <property type="entry name" value="SAM-dependent_MTases_sf"/>
</dbReference>
<dbReference type="EMBL" id="LEKV01001772">
    <property type="protein sequence ID" value="KVI06656.1"/>
    <property type="molecule type" value="Genomic_DNA"/>
</dbReference>
<keyword evidence="10" id="KW-0808">Transferase</keyword>
<dbReference type="CDD" id="cd02440">
    <property type="entry name" value="AdoMet_MTases"/>
    <property type="match status" value="1"/>
</dbReference>
<dbReference type="OMA" id="GYFLFNT"/>
<evidence type="ECO:0000259" key="9">
    <source>
        <dbReference type="PROSITE" id="PS50020"/>
    </source>
</evidence>
<evidence type="ECO:0000256" key="8">
    <source>
        <dbReference type="SAM" id="MobiDB-lite"/>
    </source>
</evidence>
<evidence type="ECO:0000256" key="6">
    <source>
        <dbReference type="ARBA" id="ARBA00049075"/>
    </source>
</evidence>
<dbReference type="Proteomes" id="UP000243975">
    <property type="component" value="Unassembled WGS sequence"/>
</dbReference>
<proteinExistence type="inferred from homology"/>
<dbReference type="PROSITE" id="PS01159">
    <property type="entry name" value="WW_DOMAIN_1"/>
    <property type="match status" value="1"/>
</dbReference>
<reference evidence="10 11" key="1">
    <citation type="journal article" date="2016" name="Sci. Rep.">
        <title>The genome sequence of the outbreeding globe artichoke constructed de novo incorporating a phase-aware low-pass sequencing strategy of F1 progeny.</title>
        <authorList>
            <person name="Scaglione D."/>
            <person name="Reyes-Chin-Wo S."/>
            <person name="Acquadro A."/>
            <person name="Froenicke L."/>
            <person name="Portis E."/>
            <person name="Beitel C."/>
            <person name="Tirone M."/>
            <person name="Mauro R."/>
            <person name="Lo Monaco A."/>
            <person name="Mauromicale G."/>
            <person name="Faccioli P."/>
            <person name="Cattivelli L."/>
            <person name="Rieseberg L."/>
            <person name="Michelmore R."/>
            <person name="Lanteri S."/>
        </authorList>
    </citation>
    <scope>NUCLEOTIDE SEQUENCE [LARGE SCALE GENOMIC DNA]</scope>
    <source>
        <strain evidence="10">2C</strain>
    </source>
</reference>
<dbReference type="STRING" id="59895.A0A103YCN3"/>
<comment type="caution">
    <text evidence="10">The sequence shown here is derived from an EMBL/GenBank/DDBJ whole genome shotgun (WGS) entry which is preliminary data.</text>
</comment>
<feature type="compositionally biased region" description="Basic residues" evidence="8">
    <location>
        <begin position="91"/>
        <end position="105"/>
    </location>
</feature>
<dbReference type="CDD" id="cd00201">
    <property type="entry name" value="WW"/>
    <property type="match status" value="1"/>
</dbReference>
<evidence type="ECO:0000313" key="11">
    <source>
        <dbReference type="Proteomes" id="UP000243975"/>
    </source>
</evidence>
<dbReference type="InterPro" id="IPR036020">
    <property type="entry name" value="WW_dom_sf"/>
</dbReference>
<sequence>MEDGDDKGELEDSPAIKALGSLFKLTQVHFWVDLASGIPYGSTSLECTKTLKDDVSQKDSCSLPVDTQLSRQMDELGLPLSFCTNKEKRNGKVRGKRKDAQKKVLHTHEEATDEVSDTIQVSTSEIASPAIVHDNLSSLSYSMSMLGHSESSYCGIAVGDGELQACCGEGECSTTVTDAVCLSHDVKHSSGDQMSKVQLSYDQGSVNSTVLISDDMQLEATPEHVDHGTLSDIHAVNDNREHSKNGSLEERLGDPLVAIQRSEAQEFCSKVNFERPQESDVVLHSAFTNNCDAVHSGNNDEIGDWMTYWDQYYERNYYYNSRTQESTWEPPAGMEHLDFVYVSNESNEMLLTSSEMDNNADANRSYSKEQNLGVLQHDIALSDELSSDVTSGKLHDEYRIGLELAVNSFDNVTTTSIVSSSDVHPNEPLEVNRSSEGSSLFDSPDMLHSPSRPPTTLSHDACDGLSTCKEHGGNMYFLPEKLDMELDAVPSKRKKKVKRTRARRRLSADNKELPFEVLMDEFSPIISKYWHQRYILFSKYDKGMQMDEEGWFSVTPECIAKHHAFRCGSGVIADCFTGVGGNAIQFAFRSAHIIAIDIDPKKIEYAQHNATIYGADTVFLSPPWGGPEYAKAINFDINTMLKPHDGQFLFNVAKGIAPRIVMFLPRNVDINQLAELSLSVNPPWTLEVEKNFLNGKLKAITAYFSDPSVKTSSDS</sequence>
<accession>A0A103YCN3</accession>
<dbReference type="InterPro" id="IPR019012">
    <property type="entry name" value="RNA_cap_Gua-N2-MeTrfase"/>
</dbReference>
<dbReference type="SUPFAM" id="SSF53335">
    <property type="entry name" value="S-adenosyl-L-methionine-dependent methyltransferases"/>
    <property type="match status" value="1"/>
</dbReference>
<gene>
    <name evidence="10" type="ORF">Ccrd_014992</name>
</gene>
<comment type="catalytic activity">
    <reaction evidence="6">
        <text>a 5'-end (N(7)-methyl 5'-triphosphoguanosine)-ribonucleoside in snRNA + S-adenosyl-L-methionine = a 5'-end (N(2),N(7)-dimethyl 5'-triphosphoguanosine)-ribonucleoside in snRNA + S-adenosyl-L-homocysteine + H(+)</text>
        <dbReference type="Rhea" id="RHEA:78471"/>
        <dbReference type="Rhea" id="RHEA-COMP:19085"/>
        <dbReference type="Rhea" id="RHEA-COMP:19087"/>
        <dbReference type="ChEBI" id="CHEBI:15378"/>
        <dbReference type="ChEBI" id="CHEBI:57856"/>
        <dbReference type="ChEBI" id="CHEBI:59789"/>
        <dbReference type="ChEBI" id="CHEBI:156461"/>
        <dbReference type="ChEBI" id="CHEBI:172880"/>
    </reaction>
    <physiologicalReaction direction="left-to-right" evidence="6">
        <dbReference type="Rhea" id="RHEA:78472"/>
    </physiologicalReaction>
</comment>
<dbReference type="Pfam" id="PF09445">
    <property type="entry name" value="Methyltransf_15"/>
    <property type="match status" value="2"/>
</dbReference>
<evidence type="ECO:0000256" key="7">
    <source>
        <dbReference type="ARBA" id="ARBA00049790"/>
    </source>
</evidence>